<dbReference type="GO" id="GO:0008061">
    <property type="term" value="F:chitin binding"/>
    <property type="evidence" value="ECO:0007669"/>
    <property type="project" value="TreeGrafter"/>
</dbReference>
<keyword evidence="2 3" id="KW-0326">Glycosidase</keyword>
<dbReference type="PROSITE" id="PS01095">
    <property type="entry name" value="GH18_1"/>
    <property type="match status" value="1"/>
</dbReference>
<keyword evidence="1 3" id="KW-0378">Hydrolase</keyword>
<dbReference type="GO" id="GO:0005576">
    <property type="term" value="C:extracellular region"/>
    <property type="evidence" value="ECO:0007669"/>
    <property type="project" value="TreeGrafter"/>
</dbReference>
<dbReference type="InterPro" id="IPR050314">
    <property type="entry name" value="Glycosyl_Hydrlase_18"/>
</dbReference>
<dbReference type="GO" id="GO:0005975">
    <property type="term" value="P:carbohydrate metabolic process"/>
    <property type="evidence" value="ECO:0007669"/>
    <property type="project" value="InterPro"/>
</dbReference>
<evidence type="ECO:0000313" key="7">
    <source>
        <dbReference type="Proteomes" id="UP001054837"/>
    </source>
</evidence>
<evidence type="ECO:0000259" key="5">
    <source>
        <dbReference type="PROSITE" id="PS51910"/>
    </source>
</evidence>
<dbReference type="AlphaFoldDB" id="A0AAV4Q773"/>
<reference evidence="6 7" key="1">
    <citation type="submission" date="2021-06" db="EMBL/GenBank/DDBJ databases">
        <title>Caerostris darwini draft genome.</title>
        <authorList>
            <person name="Kono N."/>
            <person name="Arakawa K."/>
        </authorList>
    </citation>
    <scope>NUCLEOTIDE SEQUENCE [LARGE SCALE GENOMIC DNA]</scope>
</reference>
<sequence>MCGICLADELQPVNPLPPVNRNFGGHCSMSGVIFPPALKTLLSIGGWNESSQMASSSSSRSTFVQSVVQYLRKYGFDGLDVDWECPTMRGGRPEDKRNFVLLLQVSCLRSPSD</sequence>
<dbReference type="EMBL" id="BPLQ01003906">
    <property type="protein sequence ID" value="GIY04251.1"/>
    <property type="molecule type" value="Genomic_DNA"/>
</dbReference>
<keyword evidence="7" id="KW-1185">Reference proteome</keyword>
<evidence type="ECO:0000256" key="3">
    <source>
        <dbReference type="RuleBase" id="RU000489"/>
    </source>
</evidence>
<accession>A0AAV4Q773</accession>
<dbReference type="InterPro" id="IPR001579">
    <property type="entry name" value="Glyco_hydro_18_chit_AS"/>
</dbReference>
<dbReference type="Pfam" id="PF00704">
    <property type="entry name" value="Glyco_hydro_18"/>
    <property type="match status" value="1"/>
</dbReference>
<dbReference type="InterPro" id="IPR017853">
    <property type="entry name" value="GH"/>
</dbReference>
<organism evidence="6 7">
    <name type="scientific">Caerostris darwini</name>
    <dbReference type="NCBI Taxonomy" id="1538125"/>
    <lineage>
        <taxon>Eukaryota</taxon>
        <taxon>Metazoa</taxon>
        <taxon>Ecdysozoa</taxon>
        <taxon>Arthropoda</taxon>
        <taxon>Chelicerata</taxon>
        <taxon>Arachnida</taxon>
        <taxon>Araneae</taxon>
        <taxon>Araneomorphae</taxon>
        <taxon>Entelegynae</taxon>
        <taxon>Araneoidea</taxon>
        <taxon>Araneidae</taxon>
        <taxon>Caerostris</taxon>
    </lineage>
</organism>
<dbReference type="InterPro" id="IPR001223">
    <property type="entry name" value="Glyco_hydro18_cat"/>
</dbReference>
<comment type="similarity">
    <text evidence="4">Belongs to the glycosyl hydrolase 18 family.</text>
</comment>
<evidence type="ECO:0000256" key="4">
    <source>
        <dbReference type="RuleBase" id="RU004453"/>
    </source>
</evidence>
<protein>
    <submittedName>
        <fullName evidence="6">Chitinase 5</fullName>
    </submittedName>
</protein>
<comment type="caution">
    <text evidence="6">The sequence shown here is derived from an EMBL/GenBank/DDBJ whole genome shotgun (WGS) entry which is preliminary data.</text>
</comment>
<dbReference type="Proteomes" id="UP001054837">
    <property type="component" value="Unassembled WGS sequence"/>
</dbReference>
<dbReference type="PANTHER" id="PTHR11177:SF317">
    <property type="entry name" value="CHITINASE 12-RELATED"/>
    <property type="match status" value="1"/>
</dbReference>
<dbReference type="PANTHER" id="PTHR11177">
    <property type="entry name" value="CHITINASE"/>
    <property type="match status" value="1"/>
</dbReference>
<name>A0AAV4Q773_9ARAC</name>
<gene>
    <name evidence="6" type="ORF">CDAR_253731</name>
</gene>
<feature type="domain" description="GH18" evidence="5">
    <location>
        <begin position="1"/>
        <end position="113"/>
    </location>
</feature>
<dbReference type="Gene3D" id="3.20.20.80">
    <property type="entry name" value="Glycosidases"/>
    <property type="match status" value="1"/>
</dbReference>
<dbReference type="GO" id="GO:0004568">
    <property type="term" value="F:chitinase activity"/>
    <property type="evidence" value="ECO:0007669"/>
    <property type="project" value="UniProtKB-ARBA"/>
</dbReference>
<dbReference type="PROSITE" id="PS51910">
    <property type="entry name" value="GH18_2"/>
    <property type="match status" value="1"/>
</dbReference>
<dbReference type="SUPFAM" id="SSF51445">
    <property type="entry name" value="(Trans)glycosidases"/>
    <property type="match status" value="1"/>
</dbReference>
<evidence type="ECO:0000256" key="2">
    <source>
        <dbReference type="ARBA" id="ARBA00023295"/>
    </source>
</evidence>
<proteinExistence type="inferred from homology"/>
<dbReference type="GO" id="GO:0006032">
    <property type="term" value="P:chitin catabolic process"/>
    <property type="evidence" value="ECO:0007669"/>
    <property type="project" value="UniProtKB-ARBA"/>
</dbReference>
<evidence type="ECO:0000256" key="1">
    <source>
        <dbReference type="ARBA" id="ARBA00022801"/>
    </source>
</evidence>
<evidence type="ECO:0000313" key="6">
    <source>
        <dbReference type="EMBL" id="GIY04251.1"/>
    </source>
</evidence>